<protein>
    <submittedName>
        <fullName evidence="4">M23 family metallopeptidase</fullName>
    </submittedName>
</protein>
<feature type="compositionally biased region" description="Polar residues" evidence="1">
    <location>
        <begin position="1"/>
        <end position="10"/>
    </location>
</feature>
<evidence type="ECO:0000259" key="3">
    <source>
        <dbReference type="Pfam" id="PF01551"/>
    </source>
</evidence>
<evidence type="ECO:0000313" key="4">
    <source>
        <dbReference type="EMBL" id="NEL53074.1"/>
    </source>
</evidence>
<dbReference type="InterPro" id="IPR016047">
    <property type="entry name" value="M23ase_b-sheet_dom"/>
</dbReference>
<keyword evidence="2" id="KW-0472">Membrane</keyword>
<dbReference type="InterPro" id="IPR050570">
    <property type="entry name" value="Cell_wall_metabolism_enzyme"/>
</dbReference>
<organism evidence="4 5">
    <name type="scientific">Goekera deserti</name>
    <dbReference type="NCBI Taxonomy" id="2497753"/>
    <lineage>
        <taxon>Bacteria</taxon>
        <taxon>Bacillati</taxon>
        <taxon>Actinomycetota</taxon>
        <taxon>Actinomycetes</taxon>
        <taxon>Geodermatophilales</taxon>
        <taxon>Geodermatophilaceae</taxon>
        <taxon>Goekera</taxon>
    </lineage>
</organism>
<evidence type="ECO:0000313" key="5">
    <source>
        <dbReference type="Proteomes" id="UP000470470"/>
    </source>
</evidence>
<feature type="domain" description="M23ase beta-sheet core" evidence="3">
    <location>
        <begin position="194"/>
        <end position="252"/>
    </location>
</feature>
<dbReference type="SUPFAM" id="SSF51261">
    <property type="entry name" value="Duplicated hybrid motif"/>
    <property type="match status" value="1"/>
</dbReference>
<keyword evidence="5" id="KW-1185">Reference proteome</keyword>
<reference evidence="4 5" key="1">
    <citation type="submission" date="2020-02" db="EMBL/GenBank/DDBJ databases">
        <title>The whole genome sequence of CPCC 205119.</title>
        <authorList>
            <person name="Jiang Z."/>
        </authorList>
    </citation>
    <scope>NUCLEOTIDE SEQUENCE [LARGE SCALE GENOMIC DNA]</scope>
    <source>
        <strain evidence="4 5">CPCC 205119</strain>
    </source>
</reference>
<accession>A0A7K3W9P3</accession>
<feature type="transmembrane region" description="Helical" evidence="2">
    <location>
        <begin position="28"/>
        <end position="45"/>
    </location>
</feature>
<dbReference type="PANTHER" id="PTHR21666">
    <property type="entry name" value="PEPTIDASE-RELATED"/>
    <property type="match status" value="1"/>
</dbReference>
<dbReference type="GO" id="GO:0004222">
    <property type="term" value="F:metalloendopeptidase activity"/>
    <property type="evidence" value="ECO:0007669"/>
    <property type="project" value="TreeGrafter"/>
</dbReference>
<sequence>MTTARDQMTTPAVDVPVPSAGTGPGRPAVGALLLVAAVVAALLLPDAAWRTAAVLALGAPGSYLLGAGLTDRLSGRRPPAAGLTSTGLAPVAAGRWTALNSPTSAVPSHGLHTYAQTYAVDLARSEDLDHPGGGPFARPERFVTFGAPLLSPVDGEVVTVVDGMRDHRARCGLTGAAYLLVEAALRSLGGIRRVVGNHVVVRGADGVHVLLAHVQRGSATVAPGQRVPAGAVLGRCGNSGNSSQPHLHLQAMSGPDPRSAHGLPFHFLLDGRAVPLPPDRAELDF</sequence>
<name>A0A7K3W9P3_9ACTN</name>
<dbReference type="InterPro" id="IPR011055">
    <property type="entry name" value="Dup_hybrid_motif"/>
</dbReference>
<gene>
    <name evidence="4" type="ORF">G1H19_03465</name>
</gene>
<feature type="region of interest" description="Disordered" evidence="1">
    <location>
        <begin position="1"/>
        <end position="20"/>
    </location>
</feature>
<dbReference type="RefSeq" id="WP_152730247.1">
    <property type="nucleotide sequence ID" value="NZ_JAABOZ010000007.1"/>
</dbReference>
<dbReference type="Proteomes" id="UP000470470">
    <property type="component" value="Unassembled WGS sequence"/>
</dbReference>
<keyword evidence="2" id="KW-1133">Transmembrane helix</keyword>
<dbReference type="PANTHER" id="PTHR21666:SF270">
    <property type="entry name" value="MUREIN HYDROLASE ACTIVATOR ENVC"/>
    <property type="match status" value="1"/>
</dbReference>
<dbReference type="EMBL" id="JAAGWK010000008">
    <property type="protein sequence ID" value="NEL53074.1"/>
    <property type="molecule type" value="Genomic_DNA"/>
</dbReference>
<dbReference type="CDD" id="cd12797">
    <property type="entry name" value="M23_peptidase"/>
    <property type="match status" value="1"/>
</dbReference>
<dbReference type="Gene3D" id="2.70.70.10">
    <property type="entry name" value="Glucose Permease (Domain IIA)"/>
    <property type="match status" value="1"/>
</dbReference>
<keyword evidence="2" id="KW-0812">Transmembrane</keyword>
<proteinExistence type="predicted"/>
<evidence type="ECO:0000256" key="2">
    <source>
        <dbReference type="SAM" id="Phobius"/>
    </source>
</evidence>
<dbReference type="AlphaFoldDB" id="A0A7K3W9P3"/>
<evidence type="ECO:0000256" key="1">
    <source>
        <dbReference type="SAM" id="MobiDB-lite"/>
    </source>
</evidence>
<comment type="caution">
    <text evidence="4">The sequence shown here is derived from an EMBL/GenBank/DDBJ whole genome shotgun (WGS) entry which is preliminary data.</text>
</comment>
<dbReference type="Pfam" id="PF01551">
    <property type="entry name" value="Peptidase_M23"/>
    <property type="match status" value="1"/>
</dbReference>